<dbReference type="GO" id="GO:0003723">
    <property type="term" value="F:RNA binding"/>
    <property type="evidence" value="ECO:0007669"/>
    <property type="project" value="TreeGrafter"/>
</dbReference>
<dbReference type="SMART" id="SM00343">
    <property type="entry name" value="ZnF_C2HC"/>
    <property type="match status" value="4"/>
</dbReference>
<evidence type="ECO:0000256" key="3">
    <source>
        <dbReference type="ARBA" id="ARBA00022737"/>
    </source>
</evidence>
<keyword evidence="3" id="KW-0677">Repeat</keyword>
<feature type="compositionally biased region" description="Basic residues" evidence="10">
    <location>
        <begin position="108"/>
        <end position="117"/>
    </location>
</feature>
<evidence type="ECO:0000256" key="6">
    <source>
        <dbReference type="ARBA" id="ARBA00023242"/>
    </source>
</evidence>
<comment type="caution">
    <text evidence="12">The sequence shown here is derived from an EMBL/GenBank/DDBJ whole genome shotgun (WGS) entry which is preliminary data.</text>
</comment>
<dbReference type="InterPro" id="IPR036875">
    <property type="entry name" value="Znf_CCHC_sf"/>
</dbReference>
<accession>A0A267H061</accession>
<dbReference type="GO" id="GO:0071037">
    <property type="term" value="P:nuclear polyadenylation-dependent snRNA catabolic process"/>
    <property type="evidence" value="ECO:0007669"/>
    <property type="project" value="TreeGrafter"/>
</dbReference>
<dbReference type="Proteomes" id="UP000215902">
    <property type="component" value="Unassembled WGS sequence"/>
</dbReference>
<evidence type="ECO:0000256" key="5">
    <source>
        <dbReference type="ARBA" id="ARBA00022833"/>
    </source>
</evidence>
<feature type="compositionally biased region" description="Polar residues" evidence="10">
    <location>
        <begin position="380"/>
        <end position="397"/>
    </location>
</feature>
<feature type="compositionally biased region" description="Basic residues" evidence="10">
    <location>
        <begin position="664"/>
        <end position="680"/>
    </location>
</feature>
<sequence length="756" mass="83449">LLNLDIMDTNTPREVKTGLRGINLTKTLNRNAHKKSTEQLNQQLPFFVDRTGICIDTGGIDEVAESTVTDSCSLSVLNSDAAVNSTSHVADVPETAEPAETEPTTTSRQRRKRRKKGWQNGDSDSSIGGLIGSAKRRVIEQLKQLAGSEESSAATATIPADTPAIASTSREMRFLQSINDQLAASIIKDERRLENETDISVLAVDGDNDDDSVTLGVKATAHHAPAFNRVHRRDLAEFLVDMRPDKDLWRVDPEDLLPRRLEQQRVISPALAAAVQQQPIDPMQVECSVCLKRGHLSEQCSRAGPVCILCGCEGHAKTSCPARLCPLCLTSGHGVEACHRFGLLTRTPCNRCGSLGHWKDQCPDIWRQYHSTVLPGCPPVQSQQHQQTSNPTVGNESEGNEKRQGESTMDLLNDCDSTCFDSIVGQVSPFAYCCNCARRGHSVHQCSQPAGSLNKCVGSFHSQLVCRYDLTDKFSPNSHRSQTSAAAAAAASSGTSAGTETGNYLDRSNYDEPAESIPDQQAANCDTLAAASADRRPAAQIGEAFIPLYQQQAASSSSFRVELDQLRAMARQLLPEGTSRSQVKKLANRLRYWRRHGYQPSTPEEEAQMAQRMEAWVLEVADSHNYLHKLNFKRRCRLLNSTGAALEVIRSCRQFSDAPPAGRAKQRKVKRKRWPNKQKLKQLQQQHKEELILASRKQASKQGSAPVEATVWSGRLRERRCQKQQDKKICTGKSVKSKSGRVSNVQTRKAGQKRKK</sequence>
<evidence type="ECO:0000313" key="13">
    <source>
        <dbReference type="Proteomes" id="UP000215902"/>
    </source>
</evidence>
<evidence type="ECO:0000256" key="4">
    <source>
        <dbReference type="ARBA" id="ARBA00022771"/>
    </source>
</evidence>
<evidence type="ECO:0000256" key="2">
    <source>
        <dbReference type="ARBA" id="ARBA00022723"/>
    </source>
</evidence>
<keyword evidence="5" id="KW-0862">Zinc</keyword>
<keyword evidence="2" id="KW-0479">Metal-binding</keyword>
<name>A0A267H061_9PLAT</name>
<dbReference type="GO" id="GO:0071038">
    <property type="term" value="P:TRAMP-dependent tRNA surveillance pathway"/>
    <property type="evidence" value="ECO:0007669"/>
    <property type="project" value="TreeGrafter"/>
</dbReference>
<feature type="compositionally biased region" description="Low complexity" evidence="10">
    <location>
        <begin position="93"/>
        <end position="106"/>
    </location>
</feature>
<feature type="region of interest" description="Disordered" evidence="10">
    <location>
        <begin position="696"/>
        <end position="756"/>
    </location>
</feature>
<feature type="region of interest" description="Disordered" evidence="10">
    <location>
        <begin position="87"/>
        <end position="130"/>
    </location>
</feature>
<dbReference type="STRING" id="282301.A0A267H061"/>
<organism evidence="12 13">
    <name type="scientific">Macrostomum lignano</name>
    <dbReference type="NCBI Taxonomy" id="282301"/>
    <lineage>
        <taxon>Eukaryota</taxon>
        <taxon>Metazoa</taxon>
        <taxon>Spiralia</taxon>
        <taxon>Lophotrochozoa</taxon>
        <taxon>Platyhelminthes</taxon>
        <taxon>Rhabditophora</taxon>
        <taxon>Macrostomorpha</taxon>
        <taxon>Macrostomida</taxon>
        <taxon>Macrostomidae</taxon>
        <taxon>Macrostomum</taxon>
    </lineage>
</organism>
<dbReference type="InterPro" id="IPR001878">
    <property type="entry name" value="Znf_CCHC"/>
</dbReference>
<evidence type="ECO:0000256" key="1">
    <source>
        <dbReference type="ARBA" id="ARBA00004123"/>
    </source>
</evidence>
<dbReference type="AlphaFoldDB" id="A0A267H061"/>
<feature type="region of interest" description="Disordered" evidence="10">
    <location>
        <begin position="657"/>
        <end position="683"/>
    </location>
</feature>
<keyword evidence="13" id="KW-1185">Reference proteome</keyword>
<comment type="subcellular location">
    <subcellularLocation>
        <location evidence="1">Nucleus</location>
    </subcellularLocation>
</comment>
<evidence type="ECO:0000259" key="11">
    <source>
        <dbReference type="PROSITE" id="PS50158"/>
    </source>
</evidence>
<protein>
    <recommendedName>
        <fullName evidence="7">Zinc finger CCHC domain-containing protein 7</fullName>
    </recommendedName>
    <alternativeName>
        <fullName evidence="8">TRAMP-like complex RNA-binding factor ZCCHC7</fullName>
    </alternativeName>
</protein>
<dbReference type="GO" id="GO:0071031">
    <property type="term" value="P:nuclear mRNA surveillance of mRNA 3'-end processing"/>
    <property type="evidence" value="ECO:0007669"/>
    <property type="project" value="TreeGrafter"/>
</dbReference>
<feature type="non-terminal residue" evidence="12">
    <location>
        <position position="1"/>
    </location>
</feature>
<dbReference type="GO" id="GO:0008270">
    <property type="term" value="F:zinc ion binding"/>
    <property type="evidence" value="ECO:0007669"/>
    <property type="project" value="UniProtKB-KW"/>
</dbReference>
<evidence type="ECO:0000256" key="8">
    <source>
        <dbReference type="ARBA" id="ARBA00043023"/>
    </source>
</evidence>
<evidence type="ECO:0000313" key="12">
    <source>
        <dbReference type="EMBL" id="PAA91691.1"/>
    </source>
</evidence>
<keyword evidence="4 9" id="KW-0863">Zinc-finger</keyword>
<dbReference type="EMBL" id="NIVC01000080">
    <property type="protein sequence ID" value="PAA91691.1"/>
    <property type="molecule type" value="Genomic_DNA"/>
</dbReference>
<dbReference type="OrthoDB" id="6259895at2759"/>
<keyword evidence="6" id="KW-0539">Nucleus</keyword>
<evidence type="ECO:0000256" key="9">
    <source>
        <dbReference type="PROSITE-ProRule" id="PRU00047"/>
    </source>
</evidence>
<feature type="domain" description="CCHC-type" evidence="11">
    <location>
        <begin position="349"/>
        <end position="364"/>
    </location>
</feature>
<reference evidence="12 13" key="1">
    <citation type="submission" date="2017-06" db="EMBL/GenBank/DDBJ databases">
        <title>A platform for efficient transgenesis in Macrostomum lignano, a flatworm model organism for stem cell research.</title>
        <authorList>
            <person name="Berezikov E."/>
        </authorList>
    </citation>
    <scope>NUCLEOTIDE SEQUENCE [LARGE SCALE GENOMIC DNA]</scope>
    <source>
        <strain evidence="12">DV1</strain>
        <tissue evidence="12">Whole organism</tissue>
    </source>
</reference>
<feature type="region of interest" description="Disordered" evidence="10">
    <location>
        <begin position="477"/>
        <end position="517"/>
    </location>
</feature>
<dbReference type="PANTHER" id="PTHR46543:SF1">
    <property type="entry name" value="ZINC FINGER CCHC DOMAIN-CONTAINING PROTEIN 7"/>
    <property type="match status" value="1"/>
</dbReference>
<dbReference type="PROSITE" id="PS50158">
    <property type="entry name" value="ZF_CCHC"/>
    <property type="match status" value="1"/>
</dbReference>
<dbReference type="GO" id="GO:0071036">
    <property type="term" value="P:nuclear polyadenylation-dependent snoRNA catabolic process"/>
    <property type="evidence" value="ECO:0007669"/>
    <property type="project" value="TreeGrafter"/>
</dbReference>
<dbReference type="GO" id="GO:0071035">
    <property type="term" value="P:nuclear polyadenylation-dependent rRNA catabolic process"/>
    <property type="evidence" value="ECO:0007669"/>
    <property type="project" value="TreeGrafter"/>
</dbReference>
<dbReference type="Gene3D" id="4.10.60.10">
    <property type="entry name" value="Zinc finger, CCHC-type"/>
    <property type="match status" value="1"/>
</dbReference>
<dbReference type="PANTHER" id="PTHR46543">
    <property type="entry name" value="ZINC FINGER CCHC DOMAIN-CONTAINING PROTEIN 7"/>
    <property type="match status" value="1"/>
</dbReference>
<dbReference type="SUPFAM" id="SSF57756">
    <property type="entry name" value="Retrovirus zinc finger-like domains"/>
    <property type="match status" value="1"/>
</dbReference>
<dbReference type="GO" id="GO:0031499">
    <property type="term" value="C:TRAMP complex"/>
    <property type="evidence" value="ECO:0007669"/>
    <property type="project" value="TreeGrafter"/>
</dbReference>
<dbReference type="GO" id="GO:0071039">
    <property type="term" value="P:nuclear polyadenylation-dependent CUT catabolic process"/>
    <property type="evidence" value="ECO:0007669"/>
    <property type="project" value="TreeGrafter"/>
</dbReference>
<feature type="compositionally biased region" description="Low complexity" evidence="10">
    <location>
        <begin position="483"/>
        <end position="502"/>
    </location>
</feature>
<feature type="region of interest" description="Disordered" evidence="10">
    <location>
        <begin position="378"/>
        <end position="407"/>
    </location>
</feature>
<dbReference type="InterPro" id="IPR051644">
    <property type="entry name" value="TRAMP_AT-DNA-binding"/>
</dbReference>
<evidence type="ECO:0000256" key="10">
    <source>
        <dbReference type="SAM" id="MobiDB-lite"/>
    </source>
</evidence>
<feature type="compositionally biased region" description="Basic and acidic residues" evidence="10">
    <location>
        <begin position="715"/>
        <end position="729"/>
    </location>
</feature>
<evidence type="ECO:0000256" key="7">
    <source>
        <dbReference type="ARBA" id="ARBA00041190"/>
    </source>
</evidence>
<proteinExistence type="predicted"/>
<gene>
    <name evidence="12" type="ORF">BOX15_Mlig027996g2</name>
</gene>